<sequence length="242" mass="26881">APPPPAVPIHRSRRSTASNSGSSMEDGSERSREGSHGPPPLPPPLTSPSDLTDDVTQVPANTIIKCLAEDYRVSMDGRLGHILDRVITTDRVPGVLRRHDVEIELTDKLSRDNVRLMCALFQAHDLGSIGKMELEDHGQPLCLWYLFRGSCPLGESCPLKHPQALQWGTEPGKQANRLCSDQILTGRCMDPMRCTRVHKFGPEEVEDYLMTGRIPRKEGGSLPEPLMRAPAPFYPHMPPKRK</sequence>
<dbReference type="OrthoDB" id="411372at2759"/>
<dbReference type="AlphaFoldDB" id="C5L1M4"/>
<feature type="domain" description="C3H1-type" evidence="3">
    <location>
        <begin position="136"/>
        <end position="164"/>
    </location>
</feature>
<dbReference type="RefSeq" id="XP_002777559.1">
    <property type="nucleotide sequence ID" value="XM_002777513.1"/>
</dbReference>
<feature type="non-terminal residue" evidence="4">
    <location>
        <position position="242"/>
    </location>
</feature>
<keyword evidence="1" id="KW-0863">Zinc-finger</keyword>
<accession>C5L1M4</accession>
<evidence type="ECO:0000256" key="2">
    <source>
        <dbReference type="SAM" id="MobiDB-lite"/>
    </source>
</evidence>
<feature type="zinc finger region" description="C3H1-type" evidence="1">
    <location>
        <begin position="136"/>
        <end position="164"/>
    </location>
</feature>
<feature type="region of interest" description="Disordered" evidence="2">
    <location>
        <begin position="1"/>
        <end position="53"/>
    </location>
</feature>
<dbReference type="GO" id="GO:0008270">
    <property type="term" value="F:zinc ion binding"/>
    <property type="evidence" value="ECO:0007669"/>
    <property type="project" value="UniProtKB-KW"/>
</dbReference>
<dbReference type="InParanoid" id="C5L1M4"/>
<dbReference type="EMBL" id="GG678342">
    <property type="protein sequence ID" value="EER09375.1"/>
    <property type="molecule type" value="Genomic_DNA"/>
</dbReference>
<feature type="compositionally biased region" description="Pro residues" evidence="2">
    <location>
        <begin position="232"/>
        <end position="242"/>
    </location>
</feature>
<feature type="region of interest" description="Disordered" evidence="2">
    <location>
        <begin position="217"/>
        <end position="242"/>
    </location>
</feature>
<keyword evidence="5" id="KW-1185">Reference proteome</keyword>
<dbReference type="PROSITE" id="PS50103">
    <property type="entry name" value="ZF_C3H1"/>
    <property type="match status" value="1"/>
</dbReference>
<feature type="non-terminal residue" evidence="4">
    <location>
        <position position="1"/>
    </location>
</feature>
<dbReference type="Gene3D" id="4.10.1000.10">
    <property type="entry name" value="Zinc finger, CCCH-type"/>
    <property type="match status" value="1"/>
</dbReference>
<evidence type="ECO:0000313" key="4">
    <source>
        <dbReference type="EMBL" id="EER09375.1"/>
    </source>
</evidence>
<dbReference type="InterPro" id="IPR000571">
    <property type="entry name" value="Znf_CCCH"/>
</dbReference>
<evidence type="ECO:0000256" key="1">
    <source>
        <dbReference type="PROSITE-ProRule" id="PRU00723"/>
    </source>
</evidence>
<dbReference type="GeneID" id="9052251"/>
<dbReference type="Proteomes" id="UP000007800">
    <property type="component" value="Unassembled WGS sequence"/>
</dbReference>
<evidence type="ECO:0000313" key="5">
    <source>
        <dbReference type="Proteomes" id="UP000007800"/>
    </source>
</evidence>
<gene>
    <name evidence="4" type="ORF">Pmar_PMAR004965</name>
</gene>
<name>C5L1M4_PERM5</name>
<keyword evidence="1" id="KW-0479">Metal-binding</keyword>
<evidence type="ECO:0000259" key="3">
    <source>
        <dbReference type="PROSITE" id="PS50103"/>
    </source>
</evidence>
<proteinExistence type="predicted"/>
<feature type="compositionally biased region" description="Pro residues" evidence="2">
    <location>
        <begin position="37"/>
        <end position="46"/>
    </location>
</feature>
<reference evidence="4 5" key="1">
    <citation type="submission" date="2008-07" db="EMBL/GenBank/DDBJ databases">
        <authorList>
            <person name="El-Sayed N."/>
            <person name="Caler E."/>
            <person name="Inman J."/>
            <person name="Amedeo P."/>
            <person name="Hass B."/>
            <person name="Wortman J."/>
        </authorList>
    </citation>
    <scope>NUCLEOTIDE SEQUENCE [LARGE SCALE GENOMIC DNA]</scope>
    <source>
        <strain evidence="5">ATCC 50983 / TXsc</strain>
    </source>
</reference>
<keyword evidence="1" id="KW-0862">Zinc</keyword>
<organism evidence="5">
    <name type="scientific">Perkinsus marinus (strain ATCC 50983 / TXsc)</name>
    <dbReference type="NCBI Taxonomy" id="423536"/>
    <lineage>
        <taxon>Eukaryota</taxon>
        <taxon>Sar</taxon>
        <taxon>Alveolata</taxon>
        <taxon>Perkinsozoa</taxon>
        <taxon>Perkinsea</taxon>
        <taxon>Perkinsida</taxon>
        <taxon>Perkinsidae</taxon>
        <taxon>Perkinsus</taxon>
    </lineage>
</organism>
<protein>
    <recommendedName>
        <fullName evidence="3">C3H1-type domain-containing protein</fullName>
    </recommendedName>
</protein>